<organism evidence="1 2">
    <name type="scientific">Vararia minispora EC-137</name>
    <dbReference type="NCBI Taxonomy" id="1314806"/>
    <lineage>
        <taxon>Eukaryota</taxon>
        <taxon>Fungi</taxon>
        <taxon>Dikarya</taxon>
        <taxon>Basidiomycota</taxon>
        <taxon>Agaricomycotina</taxon>
        <taxon>Agaricomycetes</taxon>
        <taxon>Russulales</taxon>
        <taxon>Lachnocladiaceae</taxon>
        <taxon>Vararia</taxon>
    </lineage>
</organism>
<dbReference type="Proteomes" id="UP000814128">
    <property type="component" value="Unassembled WGS sequence"/>
</dbReference>
<dbReference type="EMBL" id="MU273641">
    <property type="protein sequence ID" value="KAI0030063.1"/>
    <property type="molecule type" value="Genomic_DNA"/>
</dbReference>
<gene>
    <name evidence="1" type="ORF">K488DRAFT_88110</name>
</gene>
<evidence type="ECO:0000313" key="2">
    <source>
        <dbReference type="Proteomes" id="UP000814128"/>
    </source>
</evidence>
<protein>
    <submittedName>
        <fullName evidence="1">Uncharacterized protein</fullName>
    </submittedName>
</protein>
<name>A0ACB8QEP4_9AGAM</name>
<sequence length="325" mass="36292">MQIPIPGTISPTRGEFEPTSVAGSQFDCFNDEDTLFGPDNQIARTLDAERRLVVFSRVSFIEIVHWPTNVGISIDTRTEDIEELWNGIVALRFIGPYLLCIRTRSIELYDIPFPFPKDLQYFVPSTLGSVMPNASRPQSPPHSTSLPPVASHVFASLSFRAVSIASPLQPVKEVDTTTTTLSFLANDVLRGLFHYRLDVLVFEDQDAHPPELRVRLIGAYTGIHGFVSSIALGPQNLRGVWIERTRNNTARRVVTFTTSRPAFEAPAEVLIWRAPDAEDFSGEEDAENVNETEQRTETGGLALIEGKVVYEVHSYDLRGEHQVLL</sequence>
<reference evidence="1" key="2">
    <citation type="journal article" date="2022" name="New Phytol.">
        <title>Evolutionary transition to the ectomycorrhizal habit in the genomes of a hyperdiverse lineage of mushroom-forming fungi.</title>
        <authorList>
            <person name="Looney B."/>
            <person name="Miyauchi S."/>
            <person name="Morin E."/>
            <person name="Drula E."/>
            <person name="Courty P.E."/>
            <person name="Kohler A."/>
            <person name="Kuo A."/>
            <person name="LaButti K."/>
            <person name="Pangilinan J."/>
            <person name="Lipzen A."/>
            <person name="Riley R."/>
            <person name="Andreopoulos W."/>
            <person name="He G."/>
            <person name="Johnson J."/>
            <person name="Nolan M."/>
            <person name="Tritt A."/>
            <person name="Barry K.W."/>
            <person name="Grigoriev I.V."/>
            <person name="Nagy L.G."/>
            <person name="Hibbett D."/>
            <person name="Henrissat B."/>
            <person name="Matheny P.B."/>
            <person name="Labbe J."/>
            <person name="Martin F.M."/>
        </authorList>
    </citation>
    <scope>NUCLEOTIDE SEQUENCE</scope>
    <source>
        <strain evidence="1">EC-137</strain>
    </source>
</reference>
<comment type="caution">
    <text evidence="1">The sequence shown here is derived from an EMBL/GenBank/DDBJ whole genome shotgun (WGS) entry which is preliminary data.</text>
</comment>
<evidence type="ECO:0000313" key="1">
    <source>
        <dbReference type="EMBL" id="KAI0030063.1"/>
    </source>
</evidence>
<keyword evidence="2" id="KW-1185">Reference proteome</keyword>
<reference evidence="1" key="1">
    <citation type="submission" date="2021-02" db="EMBL/GenBank/DDBJ databases">
        <authorList>
            <consortium name="DOE Joint Genome Institute"/>
            <person name="Ahrendt S."/>
            <person name="Looney B.P."/>
            <person name="Miyauchi S."/>
            <person name="Morin E."/>
            <person name="Drula E."/>
            <person name="Courty P.E."/>
            <person name="Chicoki N."/>
            <person name="Fauchery L."/>
            <person name="Kohler A."/>
            <person name="Kuo A."/>
            <person name="Labutti K."/>
            <person name="Pangilinan J."/>
            <person name="Lipzen A."/>
            <person name="Riley R."/>
            <person name="Andreopoulos W."/>
            <person name="He G."/>
            <person name="Johnson J."/>
            <person name="Barry K.W."/>
            <person name="Grigoriev I.V."/>
            <person name="Nagy L."/>
            <person name="Hibbett D."/>
            <person name="Henrissat B."/>
            <person name="Matheny P.B."/>
            <person name="Labbe J."/>
            <person name="Martin F."/>
        </authorList>
    </citation>
    <scope>NUCLEOTIDE SEQUENCE</scope>
    <source>
        <strain evidence="1">EC-137</strain>
    </source>
</reference>
<proteinExistence type="predicted"/>
<accession>A0ACB8QEP4</accession>